<name>A0A8S5PYZ8_9CAUD</name>
<organism evidence="1">
    <name type="scientific">Siphoviridae sp. ctMgg26</name>
    <dbReference type="NCBI Taxonomy" id="2825462"/>
    <lineage>
        <taxon>Viruses</taxon>
        <taxon>Duplodnaviria</taxon>
        <taxon>Heunggongvirae</taxon>
        <taxon>Uroviricota</taxon>
        <taxon>Caudoviricetes</taxon>
    </lineage>
</organism>
<proteinExistence type="predicted"/>
<evidence type="ECO:0000313" key="1">
    <source>
        <dbReference type="EMBL" id="DAE12262.1"/>
    </source>
</evidence>
<protein>
    <submittedName>
        <fullName evidence="1">Terminase</fullName>
    </submittedName>
</protein>
<reference evidence="1" key="1">
    <citation type="journal article" date="2021" name="Proc. Natl. Acad. Sci. U.S.A.">
        <title>A Catalog of Tens of Thousands of Viruses from Human Metagenomes Reveals Hidden Associations with Chronic Diseases.</title>
        <authorList>
            <person name="Tisza M.J."/>
            <person name="Buck C.B."/>
        </authorList>
    </citation>
    <scope>NUCLEOTIDE SEQUENCE</scope>
    <source>
        <strain evidence="1">CtMgg26</strain>
    </source>
</reference>
<dbReference type="EMBL" id="BK015546">
    <property type="protein sequence ID" value="DAE12262.1"/>
    <property type="molecule type" value="Genomic_DNA"/>
</dbReference>
<accession>A0A8S5PYZ8</accession>
<sequence>MNQTLVKAAEVFRNKGDIRRWYECCVNLYRESGREAYKEVMKFRNHVTRRAQSGENVSENLEWAKKSYLLTAKDVLDDYMIYVEWNREAEKKFWLPRRKILLPVVDSIQSLIDDELDLLTISLPPGSGKSTLKIFLLSWLCGKYPDKPNLDSGHSGMMTQSTYDGVLSILGDKVEYLWGDVFSDAGQVITNAKELTIDIGKKHRFSTLTCRAIGASLTGATRCEGVLSADDLVSGIEEAMSKERLDKKWDAYNNDLKSRKKLGAKELHIATRWSVHDVIGRLERQYDGDPRSKFIVVPALDENGESNFDYDFNVGFNTKFFIDMKNSLDDVSFRALYMNQPIEREGQLYVEDELRRFYELPEGEPDAILAICDTAEGGGDDTFLPVFAVYGQDHYCIDCVCSDALPEITDDLCAETLVNNKVRMCQFESNSAGGRTADKVEEKVKSKGGNTHITKKRTTANKETKIIVNSPFVKEHCLFLDKKTIKPNSPYSRMIAKMCSYTIIGKNKHDDIPDGLAQYAEFVQNLLGNKAEIVKRPF</sequence>